<feature type="transmembrane region" description="Helical" evidence="5">
    <location>
        <begin position="20"/>
        <end position="41"/>
    </location>
</feature>
<name>A0ABR0A6V8_9CRUS</name>
<sequence>MLSCSSNGIYMVHELMDWDVFIMKLFILIAVCGLSSGILLVEAKLSSFRELKTSKVTDSCIGRCGQSGTDPTQPCQCNPSCQTTGDCCTDFLSTCNSCASWGRCTEGNNPDWPCQCTEECVNSDNCCPDYAYLCGGVGPTGTTTIGTTTTGSSGGIDSCVGRCGISGTDSTKPCQCNPSCQTYNDCCADFLPTCNTCEGRCTAGYDSKWPCQCTSQCTSYENCCPDYSALCFAGLIH</sequence>
<dbReference type="Pfam" id="PF01033">
    <property type="entry name" value="Somatomedin_B"/>
    <property type="match status" value="4"/>
</dbReference>
<feature type="domain" description="SMB" evidence="6">
    <location>
        <begin position="56"/>
        <end position="100"/>
    </location>
</feature>
<dbReference type="SMART" id="SM00201">
    <property type="entry name" value="SO"/>
    <property type="match status" value="4"/>
</dbReference>
<keyword evidence="5" id="KW-1133">Transmembrane helix</keyword>
<dbReference type="Gene3D" id="4.10.410.20">
    <property type="match status" value="4"/>
</dbReference>
<dbReference type="PROSITE" id="PS00524">
    <property type="entry name" value="SMB_1"/>
    <property type="match status" value="3"/>
</dbReference>
<evidence type="ECO:0000313" key="7">
    <source>
        <dbReference type="EMBL" id="KAK4020724.1"/>
    </source>
</evidence>
<evidence type="ECO:0000256" key="2">
    <source>
        <dbReference type="ARBA" id="ARBA00022525"/>
    </source>
</evidence>
<reference evidence="7 8" key="1">
    <citation type="journal article" date="2023" name="Nucleic Acids Res.">
        <title>The hologenome of Daphnia magna reveals possible DNA methylation and microbiome-mediated evolution of the host genome.</title>
        <authorList>
            <person name="Chaturvedi A."/>
            <person name="Li X."/>
            <person name="Dhandapani V."/>
            <person name="Marshall H."/>
            <person name="Kissane S."/>
            <person name="Cuenca-Cambronero M."/>
            <person name="Asole G."/>
            <person name="Calvet F."/>
            <person name="Ruiz-Romero M."/>
            <person name="Marangio P."/>
            <person name="Guigo R."/>
            <person name="Rago D."/>
            <person name="Mirbahai L."/>
            <person name="Eastwood N."/>
            <person name="Colbourne J.K."/>
            <person name="Zhou J."/>
            <person name="Mallon E."/>
            <person name="Orsini L."/>
        </authorList>
    </citation>
    <scope>NUCLEOTIDE SEQUENCE [LARGE SCALE GENOMIC DNA]</scope>
    <source>
        <strain evidence="7">LRV0_1</strain>
    </source>
</reference>
<evidence type="ECO:0000256" key="3">
    <source>
        <dbReference type="ARBA" id="ARBA00022737"/>
    </source>
</evidence>
<dbReference type="InterPro" id="IPR001212">
    <property type="entry name" value="Somatomedin_B_dom"/>
</dbReference>
<dbReference type="SUPFAM" id="SSF90188">
    <property type="entry name" value="Somatomedin B domain"/>
    <property type="match status" value="4"/>
</dbReference>
<evidence type="ECO:0000259" key="6">
    <source>
        <dbReference type="PROSITE" id="PS50958"/>
    </source>
</evidence>
<dbReference type="PANTHER" id="PTHR22917">
    <property type="entry name" value="HEMOPEXIN DOMAIN-CONTAINING PROTEIN"/>
    <property type="match status" value="1"/>
</dbReference>
<evidence type="ECO:0000256" key="5">
    <source>
        <dbReference type="SAM" id="Phobius"/>
    </source>
</evidence>
<keyword evidence="4" id="KW-1015">Disulfide bond</keyword>
<dbReference type="PRINTS" id="PR00022">
    <property type="entry name" value="SOMATOMEDINB"/>
</dbReference>
<dbReference type="InterPro" id="IPR036024">
    <property type="entry name" value="Somatomedin_B-like_dom_sf"/>
</dbReference>
<evidence type="ECO:0000256" key="4">
    <source>
        <dbReference type="ARBA" id="ARBA00023157"/>
    </source>
</evidence>
<feature type="domain" description="SMB" evidence="6">
    <location>
        <begin position="193"/>
        <end position="237"/>
    </location>
</feature>
<accession>A0ABR0A6V8</accession>
<gene>
    <name evidence="7" type="ORF">OUZ56_002679</name>
</gene>
<dbReference type="PROSITE" id="PS50958">
    <property type="entry name" value="SMB_2"/>
    <property type="match status" value="4"/>
</dbReference>
<comment type="caution">
    <text evidence="7">The sequence shown here is derived from an EMBL/GenBank/DDBJ whole genome shotgun (WGS) entry which is preliminary data.</text>
</comment>
<evidence type="ECO:0000313" key="8">
    <source>
        <dbReference type="Proteomes" id="UP001234178"/>
    </source>
</evidence>
<proteinExistence type="predicted"/>
<comment type="subcellular location">
    <subcellularLocation>
        <location evidence="1">Secreted</location>
    </subcellularLocation>
</comment>
<dbReference type="EMBL" id="JAOYFB010000036">
    <property type="protein sequence ID" value="KAK4020724.1"/>
    <property type="molecule type" value="Genomic_DNA"/>
</dbReference>
<keyword evidence="8" id="KW-1185">Reference proteome</keyword>
<organism evidence="7 8">
    <name type="scientific">Daphnia magna</name>
    <dbReference type="NCBI Taxonomy" id="35525"/>
    <lineage>
        <taxon>Eukaryota</taxon>
        <taxon>Metazoa</taxon>
        <taxon>Ecdysozoa</taxon>
        <taxon>Arthropoda</taxon>
        <taxon>Crustacea</taxon>
        <taxon>Branchiopoda</taxon>
        <taxon>Diplostraca</taxon>
        <taxon>Cladocera</taxon>
        <taxon>Anomopoda</taxon>
        <taxon>Daphniidae</taxon>
        <taxon>Daphnia</taxon>
    </lineage>
</organism>
<keyword evidence="3" id="KW-0677">Repeat</keyword>
<dbReference type="InterPro" id="IPR020436">
    <property type="entry name" value="SMB_chordata"/>
</dbReference>
<keyword evidence="5" id="KW-0472">Membrane</keyword>
<dbReference type="InterPro" id="IPR051298">
    <property type="entry name" value="Heme_transport/Cell_adhesion"/>
</dbReference>
<dbReference type="PANTHER" id="PTHR22917:SF6">
    <property type="entry name" value="EG:8D8.2 PROTEIN-RELATED"/>
    <property type="match status" value="1"/>
</dbReference>
<evidence type="ECO:0000256" key="1">
    <source>
        <dbReference type="ARBA" id="ARBA00004613"/>
    </source>
</evidence>
<protein>
    <recommendedName>
        <fullName evidence="6">SMB domain-containing protein</fullName>
    </recommendedName>
</protein>
<keyword evidence="5" id="KW-0812">Transmembrane</keyword>
<feature type="domain" description="SMB" evidence="6">
    <location>
        <begin position="155"/>
        <end position="190"/>
    </location>
</feature>
<keyword evidence="2" id="KW-0964">Secreted</keyword>
<feature type="domain" description="SMB" evidence="6">
    <location>
        <begin position="102"/>
        <end position="140"/>
    </location>
</feature>
<dbReference type="Proteomes" id="UP001234178">
    <property type="component" value="Unassembled WGS sequence"/>
</dbReference>